<accession>A7RLJ4</accession>
<keyword evidence="2" id="KW-1133">Transmembrane helix</keyword>
<keyword evidence="2" id="KW-0812">Transmembrane</keyword>
<feature type="region of interest" description="Disordered" evidence="1">
    <location>
        <begin position="1"/>
        <end position="21"/>
    </location>
</feature>
<keyword evidence="2" id="KW-0472">Membrane</keyword>
<feature type="region of interest" description="Disordered" evidence="1">
    <location>
        <begin position="68"/>
        <end position="97"/>
    </location>
</feature>
<dbReference type="HOGENOM" id="CLU_1662866_0_0_1"/>
<dbReference type="SUPFAM" id="SSF63737">
    <property type="entry name" value="Leukotriene A4 hydrolase N-terminal domain"/>
    <property type="match status" value="1"/>
</dbReference>
<feature type="domain" description="Aminopeptidase N-like N-terminal" evidence="3">
    <location>
        <begin position="110"/>
        <end position="156"/>
    </location>
</feature>
<evidence type="ECO:0000259" key="3">
    <source>
        <dbReference type="Pfam" id="PF17900"/>
    </source>
</evidence>
<dbReference type="eggNOG" id="KOG1046">
    <property type="taxonomic scope" value="Eukaryota"/>
</dbReference>
<gene>
    <name evidence="4" type="ORF">NEMVEDRAFT_v1g198867</name>
</gene>
<dbReference type="KEGG" id="nve:5519889"/>
<dbReference type="Gene3D" id="2.60.40.1730">
    <property type="entry name" value="tricorn interacting facor f3 domain"/>
    <property type="match status" value="1"/>
</dbReference>
<keyword evidence="5" id="KW-1185">Reference proteome</keyword>
<evidence type="ECO:0000313" key="4">
    <source>
        <dbReference type="EMBL" id="EDO47615.1"/>
    </source>
</evidence>
<dbReference type="InterPro" id="IPR045357">
    <property type="entry name" value="Aminopeptidase_N-like_N"/>
</dbReference>
<organism evidence="4 5">
    <name type="scientific">Nematostella vectensis</name>
    <name type="common">Starlet sea anemone</name>
    <dbReference type="NCBI Taxonomy" id="45351"/>
    <lineage>
        <taxon>Eukaryota</taxon>
        <taxon>Metazoa</taxon>
        <taxon>Cnidaria</taxon>
        <taxon>Anthozoa</taxon>
        <taxon>Hexacorallia</taxon>
        <taxon>Actiniaria</taxon>
        <taxon>Edwardsiidae</taxon>
        <taxon>Nematostella</taxon>
    </lineage>
</organism>
<dbReference type="Proteomes" id="UP000001593">
    <property type="component" value="Unassembled WGS sequence"/>
</dbReference>
<evidence type="ECO:0000313" key="5">
    <source>
        <dbReference type="Proteomes" id="UP000001593"/>
    </source>
</evidence>
<evidence type="ECO:0000256" key="1">
    <source>
        <dbReference type="SAM" id="MobiDB-lite"/>
    </source>
</evidence>
<proteinExistence type="predicted"/>
<sequence length="159" mass="17481">MVGRREELPMQPDPDSHIIAGSSSRPVVSLSKNRLIIITVVILLVVVLVGVLSGVLSDKYAVERTRREFQNQQKGKRGGVSTTAVSPTTKPNPLGPEPWYKVRLPTNVIPVHYDLFLHPNLTTGTFEGEVEILVDVLQETEYILVHTNGMTVSKSSVPS</sequence>
<dbReference type="OMA" id="GNMYCTS"/>
<dbReference type="PhylomeDB" id="A7RLJ4"/>
<feature type="transmembrane region" description="Helical" evidence="2">
    <location>
        <begin position="35"/>
        <end position="57"/>
    </location>
</feature>
<name>A7RLJ4_NEMVE</name>
<reference evidence="4 5" key="1">
    <citation type="journal article" date="2007" name="Science">
        <title>Sea anemone genome reveals ancestral eumetazoan gene repertoire and genomic organization.</title>
        <authorList>
            <person name="Putnam N.H."/>
            <person name="Srivastava M."/>
            <person name="Hellsten U."/>
            <person name="Dirks B."/>
            <person name="Chapman J."/>
            <person name="Salamov A."/>
            <person name="Terry A."/>
            <person name="Shapiro H."/>
            <person name="Lindquist E."/>
            <person name="Kapitonov V.V."/>
            <person name="Jurka J."/>
            <person name="Genikhovich G."/>
            <person name="Grigoriev I.V."/>
            <person name="Lucas S.M."/>
            <person name="Steele R.E."/>
            <person name="Finnerty J.R."/>
            <person name="Technau U."/>
            <person name="Martindale M.Q."/>
            <person name="Rokhsar D.S."/>
        </authorList>
    </citation>
    <scope>NUCLEOTIDE SEQUENCE [LARGE SCALE GENOMIC DNA]</scope>
    <source>
        <strain evidence="5">CH2 X CH6</strain>
    </source>
</reference>
<feature type="compositionally biased region" description="Polar residues" evidence="1">
    <location>
        <begin position="80"/>
        <end position="91"/>
    </location>
</feature>
<protein>
    <recommendedName>
        <fullName evidence="3">Aminopeptidase N-like N-terminal domain-containing protein</fullName>
    </recommendedName>
</protein>
<dbReference type="InParanoid" id="A7RLJ4"/>
<dbReference type="AlphaFoldDB" id="A7RLJ4"/>
<dbReference type="EMBL" id="DS469518">
    <property type="protein sequence ID" value="EDO47615.1"/>
    <property type="molecule type" value="Genomic_DNA"/>
</dbReference>
<evidence type="ECO:0000256" key="2">
    <source>
        <dbReference type="SAM" id="Phobius"/>
    </source>
</evidence>
<dbReference type="Pfam" id="PF17900">
    <property type="entry name" value="Peptidase_M1_N"/>
    <property type="match status" value="1"/>
</dbReference>
<dbReference type="InterPro" id="IPR042097">
    <property type="entry name" value="Aminopeptidase_N-like_N_sf"/>
</dbReference>